<feature type="domain" description="Major facilitator superfamily (MFS) profile" evidence="5">
    <location>
        <begin position="8"/>
        <end position="395"/>
    </location>
</feature>
<feature type="transmembrane region" description="Helical" evidence="4">
    <location>
        <begin position="101"/>
        <end position="124"/>
    </location>
</feature>
<feature type="transmembrane region" description="Helical" evidence="4">
    <location>
        <begin position="136"/>
        <end position="153"/>
    </location>
</feature>
<feature type="transmembrane region" description="Helical" evidence="4">
    <location>
        <begin position="252"/>
        <end position="273"/>
    </location>
</feature>
<organism evidence="6 7">
    <name type="scientific">Pelomicrobium methylotrophicum</name>
    <dbReference type="NCBI Taxonomy" id="2602750"/>
    <lineage>
        <taxon>Bacteria</taxon>
        <taxon>Pseudomonadati</taxon>
        <taxon>Pseudomonadota</taxon>
        <taxon>Hydrogenophilia</taxon>
        <taxon>Hydrogenophilia incertae sedis</taxon>
        <taxon>Pelomicrobium</taxon>
    </lineage>
</organism>
<proteinExistence type="predicted"/>
<evidence type="ECO:0000313" key="6">
    <source>
        <dbReference type="EMBL" id="TXF12280.1"/>
    </source>
</evidence>
<feature type="transmembrane region" description="Helical" evidence="4">
    <location>
        <begin position="369"/>
        <end position="388"/>
    </location>
</feature>
<dbReference type="AlphaFoldDB" id="A0A5C7EL92"/>
<feature type="transmembrane region" description="Helical" evidence="4">
    <location>
        <begin position="216"/>
        <end position="240"/>
    </location>
</feature>
<dbReference type="PANTHER" id="PTHR11360:SF284">
    <property type="entry name" value="EG:103B4.3 PROTEIN-RELATED"/>
    <property type="match status" value="1"/>
</dbReference>
<dbReference type="InterPro" id="IPR036259">
    <property type="entry name" value="MFS_trans_sf"/>
</dbReference>
<keyword evidence="2 4" id="KW-1133">Transmembrane helix</keyword>
<reference evidence="6 7" key="1">
    <citation type="submission" date="2019-08" db="EMBL/GenBank/DDBJ databases">
        <title>Pelomicrobium methylotrophicum gen. nov., sp. nov. a moderately thermophilic, facultatively anaerobic, lithoautotrophic and methylotrophic bacterium isolated from a terrestrial mud volcano.</title>
        <authorList>
            <person name="Slobodkina G.B."/>
            <person name="Merkel A.Y."/>
            <person name="Slobodkin A.I."/>
        </authorList>
    </citation>
    <scope>NUCLEOTIDE SEQUENCE [LARGE SCALE GENOMIC DNA]</scope>
    <source>
        <strain evidence="6 7">SM250</strain>
    </source>
</reference>
<comment type="caution">
    <text evidence="6">The sequence shown here is derived from an EMBL/GenBank/DDBJ whole genome shotgun (WGS) entry which is preliminary data.</text>
</comment>
<accession>A0A5C7EL92</accession>
<keyword evidence="1 4" id="KW-0812">Transmembrane</keyword>
<keyword evidence="7" id="KW-1185">Reference proteome</keyword>
<evidence type="ECO:0000256" key="3">
    <source>
        <dbReference type="ARBA" id="ARBA00023136"/>
    </source>
</evidence>
<dbReference type="CDD" id="cd17355">
    <property type="entry name" value="MFS_YcxA_like"/>
    <property type="match status" value="1"/>
</dbReference>
<feature type="transmembrane region" description="Helical" evidence="4">
    <location>
        <begin position="77"/>
        <end position="95"/>
    </location>
</feature>
<dbReference type="EMBL" id="VPFL01000007">
    <property type="protein sequence ID" value="TXF12280.1"/>
    <property type="molecule type" value="Genomic_DNA"/>
</dbReference>
<dbReference type="SUPFAM" id="SSF103473">
    <property type="entry name" value="MFS general substrate transporter"/>
    <property type="match status" value="1"/>
</dbReference>
<evidence type="ECO:0000256" key="2">
    <source>
        <dbReference type="ARBA" id="ARBA00022989"/>
    </source>
</evidence>
<protein>
    <submittedName>
        <fullName evidence="6">MFS transporter</fullName>
    </submittedName>
</protein>
<sequence>MSRSWRTPAVMLLFGGVILTLSLGIRHGFGLFLQPMSSEYGWGREVFAFAIALQNLVWGLAQPFAGMIADRFGAGRVLAGGGTLYALGLALMAASDSGPSLSLSAGLLIGLGLSGTAFSVVYGALGRAFPPHQRSMAFGIAGAAGSFGQFIMLPVEQSLIGTLGWFGALLALALLAALMVPLAAALAEPRDHGSAGAVSGQSMREALAEAGTHGGFWLLCFGFFVCGFQVVFIAVHFPAFVTDLGLSGRVGMMALALIGLFNVAGTYTAGWLGGRYRKKYLLAGLYLARAVVISAFLLLPITEVSIYVFAACMGLLWLGTVPLTNGVVAQIFGVKYLSTLFGFVFLGHQVGSFMGVWLGGFLFDLTGSYNAVWAITIGLGVVAALLHWPIDDRELRAGDFTKAPLG</sequence>
<feature type="transmembrane region" description="Helical" evidence="4">
    <location>
        <begin position="165"/>
        <end position="187"/>
    </location>
</feature>
<dbReference type="GO" id="GO:0022857">
    <property type="term" value="F:transmembrane transporter activity"/>
    <property type="evidence" value="ECO:0007669"/>
    <property type="project" value="InterPro"/>
</dbReference>
<evidence type="ECO:0000259" key="5">
    <source>
        <dbReference type="PROSITE" id="PS50850"/>
    </source>
</evidence>
<feature type="transmembrane region" description="Helical" evidence="4">
    <location>
        <begin position="340"/>
        <end position="363"/>
    </location>
</feature>
<dbReference type="OrthoDB" id="146345at2"/>
<dbReference type="InterPro" id="IPR011701">
    <property type="entry name" value="MFS"/>
</dbReference>
<dbReference type="FunCoup" id="A0A5C7EL92">
    <property type="interactions" value="240"/>
</dbReference>
<gene>
    <name evidence="6" type="ORF">FR698_07080</name>
</gene>
<keyword evidence="3 4" id="KW-0472">Membrane</keyword>
<evidence type="ECO:0000256" key="1">
    <source>
        <dbReference type="ARBA" id="ARBA00022692"/>
    </source>
</evidence>
<dbReference type="InParanoid" id="A0A5C7EL92"/>
<feature type="transmembrane region" description="Helical" evidence="4">
    <location>
        <begin position="46"/>
        <end position="65"/>
    </location>
</feature>
<feature type="transmembrane region" description="Helical" evidence="4">
    <location>
        <begin position="280"/>
        <end position="301"/>
    </location>
</feature>
<feature type="transmembrane region" description="Helical" evidence="4">
    <location>
        <begin position="307"/>
        <end position="328"/>
    </location>
</feature>
<name>A0A5C7EL92_9PROT</name>
<evidence type="ECO:0000313" key="7">
    <source>
        <dbReference type="Proteomes" id="UP000321201"/>
    </source>
</evidence>
<dbReference type="Proteomes" id="UP000321201">
    <property type="component" value="Unassembled WGS sequence"/>
</dbReference>
<dbReference type="InterPro" id="IPR020846">
    <property type="entry name" value="MFS_dom"/>
</dbReference>
<dbReference type="Gene3D" id="1.20.1250.20">
    <property type="entry name" value="MFS general substrate transporter like domains"/>
    <property type="match status" value="2"/>
</dbReference>
<dbReference type="InterPro" id="IPR050327">
    <property type="entry name" value="Proton-linked_MCT"/>
</dbReference>
<dbReference type="PROSITE" id="PS50850">
    <property type="entry name" value="MFS"/>
    <property type="match status" value="1"/>
</dbReference>
<dbReference type="RefSeq" id="WP_147799479.1">
    <property type="nucleotide sequence ID" value="NZ_VPFL01000007.1"/>
</dbReference>
<evidence type="ECO:0000256" key="4">
    <source>
        <dbReference type="SAM" id="Phobius"/>
    </source>
</evidence>
<dbReference type="Pfam" id="PF07690">
    <property type="entry name" value="MFS_1"/>
    <property type="match status" value="1"/>
</dbReference>
<dbReference type="PANTHER" id="PTHR11360">
    <property type="entry name" value="MONOCARBOXYLATE TRANSPORTER"/>
    <property type="match status" value="1"/>
</dbReference>